<dbReference type="InterPro" id="IPR019800">
    <property type="entry name" value="Glyco_hydro_3_AS"/>
</dbReference>
<dbReference type="RefSeq" id="WP_138251735.1">
    <property type="nucleotide sequence ID" value="NZ_VAVZ01000002.1"/>
</dbReference>
<dbReference type="SUPFAM" id="SSF52279">
    <property type="entry name" value="Beta-D-glucan exohydrolase, C-terminal domain"/>
    <property type="match status" value="1"/>
</dbReference>
<name>A0A5R9BMD4_9MICC</name>
<evidence type="ECO:0000256" key="4">
    <source>
        <dbReference type="ARBA" id="ARBA00058905"/>
    </source>
</evidence>
<dbReference type="Pfam" id="PF14310">
    <property type="entry name" value="Fn3-like"/>
    <property type="match status" value="1"/>
</dbReference>
<organism evidence="9 10">
    <name type="scientific">Nesterenkonia salmonea</name>
    <dbReference type="NCBI Taxonomy" id="1804987"/>
    <lineage>
        <taxon>Bacteria</taxon>
        <taxon>Bacillati</taxon>
        <taxon>Actinomycetota</taxon>
        <taxon>Actinomycetes</taxon>
        <taxon>Micrococcales</taxon>
        <taxon>Micrococcaceae</taxon>
        <taxon>Nesterenkonia</taxon>
    </lineage>
</organism>
<keyword evidence="2 6" id="KW-0378">Hydrolase</keyword>
<feature type="region of interest" description="Disordered" evidence="7">
    <location>
        <begin position="32"/>
        <end position="60"/>
    </location>
</feature>
<keyword evidence="6" id="KW-0326">Glycosidase</keyword>
<dbReference type="PRINTS" id="PR00133">
    <property type="entry name" value="GLHYDRLASE3"/>
</dbReference>
<dbReference type="SMART" id="SM01217">
    <property type="entry name" value="Fn3_like"/>
    <property type="match status" value="1"/>
</dbReference>
<evidence type="ECO:0000256" key="1">
    <source>
        <dbReference type="ARBA" id="ARBA00005336"/>
    </source>
</evidence>
<dbReference type="InterPro" id="IPR050288">
    <property type="entry name" value="Cellulose_deg_GH3"/>
</dbReference>
<keyword evidence="10" id="KW-1185">Reference proteome</keyword>
<gene>
    <name evidence="9" type="ORF">FEF26_01340</name>
</gene>
<dbReference type="GO" id="GO:0008422">
    <property type="term" value="F:beta-glucosidase activity"/>
    <property type="evidence" value="ECO:0007669"/>
    <property type="project" value="UniProtKB-ARBA"/>
</dbReference>
<dbReference type="InterPro" id="IPR036962">
    <property type="entry name" value="Glyco_hydro_3_N_sf"/>
</dbReference>
<dbReference type="InterPro" id="IPR017853">
    <property type="entry name" value="GH"/>
</dbReference>
<dbReference type="InterPro" id="IPR013783">
    <property type="entry name" value="Ig-like_fold"/>
</dbReference>
<comment type="function">
    <text evidence="4">Catalyzes the hydrolysis of a non-reducing terminal alpha-L-arabinopyranosidic linkage in ginsenoside Rb2 (alpha-L-arabinopyranosyl-(1-&gt;6)-alpha-D-glucopyranosyl) to release alpha-D-glucopyranosyl (Rd). It is not able to hydrolyze alpha-L-arabinofuranosyl-(1-&gt;6)-alpha-D-glucopyranosyl (Rc).</text>
</comment>
<dbReference type="AlphaFoldDB" id="A0A5R9BMD4"/>
<dbReference type="InterPro" id="IPR036881">
    <property type="entry name" value="Glyco_hydro_3_C_sf"/>
</dbReference>
<reference evidence="9 10" key="1">
    <citation type="submission" date="2019-05" db="EMBL/GenBank/DDBJ databases">
        <title>Nesterenkonia sp. GY074 isolated from the Southern Atlantic Ocean.</title>
        <authorList>
            <person name="Zhang G."/>
        </authorList>
    </citation>
    <scope>NUCLEOTIDE SEQUENCE [LARGE SCALE GENOMIC DNA]</scope>
    <source>
        <strain evidence="9 10">GY074</strain>
    </source>
</reference>
<protein>
    <recommendedName>
        <fullName evidence="5">Exo-alpha-(1-&gt;6)-L-arabinopyranosidase</fullName>
    </recommendedName>
</protein>
<dbReference type="PROSITE" id="PS00775">
    <property type="entry name" value="GLYCOSYL_HYDROL_F3"/>
    <property type="match status" value="1"/>
</dbReference>
<accession>A0A5R9BMD4</accession>
<feature type="domain" description="Fibronectin type III-like" evidence="8">
    <location>
        <begin position="586"/>
        <end position="656"/>
    </location>
</feature>
<dbReference type="Gene3D" id="3.20.20.300">
    <property type="entry name" value="Glycoside hydrolase, family 3, N-terminal domain"/>
    <property type="match status" value="1"/>
</dbReference>
<dbReference type="Pfam" id="PF01915">
    <property type="entry name" value="Glyco_hydro_3_C"/>
    <property type="match status" value="1"/>
</dbReference>
<dbReference type="PANTHER" id="PTHR42715">
    <property type="entry name" value="BETA-GLUCOSIDASE"/>
    <property type="match status" value="1"/>
</dbReference>
<evidence type="ECO:0000313" key="10">
    <source>
        <dbReference type="Proteomes" id="UP000310458"/>
    </source>
</evidence>
<dbReference type="OrthoDB" id="3187421at2"/>
<evidence type="ECO:0000256" key="5">
    <source>
        <dbReference type="ARBA" id="ARBA00074219"/>
    </source>
</evidence>
<dbReference type="Proteomes" id="UP000310458">
    <property type="component" value="Unassembled WGS sequence"/>
</dbReference>
<evidence type="ECO:0000259" key="8">
    <source>
        <dbReference type="SMART" id="SM01217"/>
    </source>
</evidence>
<dbReference type="InterPro" id="IPR002772">
    <property type="entry name" value="Glyco_hydro_3_C"/>
</dbReference>
<dbReference type="Pfam" id="PF00933">
    <property type="entry name" value="Glyco_hydro_3"/>
    <property type="match status" value="1"/>
</dbReference>
<comment type="similarity">
    <text evidence="1 6">Belongs to the glycosyl hydrolase 3 family.</text>
</comment>
<dbReference type="InterPro" id="IPR001764">
    <property type="entry name" value="Glyco_hydro_3_N"/>
</dbReference>
<dbReference type="Gene3D" id="3.40.50.1700">
    <property type="entry name" value="Glycoside hydrolase family 3 C-terminal domain"/>
    <property type="match status" value="1"/>
</dbReference>
<evidence type="ECO:0000256" key="2">
    <source>
        <dbReference type="ARBA" id="ARBA00022801"/>
    </source>
</evidence>
<dbReference type="SUPFAM" id="SSF51445">
    <property type="entry name" value="(Trans)glycosidases"/>
    <property type="match status" value="1"/>
</dbReference>
<keyword evidence="3" id="KW-0119">Carbohydrate metabolism</keyword>
<evidence type="ECO:0000256" key="3">
    <source>
        <dbReference type="ARBA" id="ARBA00023277"/>
    </source>
</evidence>
<dbReference type="Gene3D" id="2.60.40.10">
    <property type="entry name" value="Immunoglobulins"/>
    <property type="match status" value="1"/>
</dbReference>
<dbReference type="EMBL" id="VAVZ01000002">
    <property type="protein sequence ID" value="TLQ01111.1"/>
    <property type="molecule type" value="Genomic_DNA"/>
</dbReference>
<comment type="caution">
    <text evidence="9">The sequence shown here is derived from an EMBL/GenBank/DDBJ whole genome shotgun (WGS) entry which is preliminary data.</text>
</comment>
<proteinExistence type="inferred from homology"/>
<dbReference type="InterPro" id="IPR026891">
    <property type="entry name" value="Fn3-like"/>
</dbReference>
<evidence type="ECO:0000256" key="6">
    <source>
        <dbReference type="RuleBase" id="RU361161"/>
    </source>
</evidence>
<dbReference type="FunFam" id="2.60.40.10:FF:000495">
    <property type="entry name" value="Periplasmic beta-glucosidase"/>
    <property type="match status" value="1"/>
</dbReference>
<dbReference type="GO" id="GO:0005975">
    <property type="term" value="P:carbohydrate metabolic process"/>
    <property type="evidence" value="ECO:0007669"/>
    <property type="project" value="InterPro"/>
</dbReference>
<evidence type="ECO:0000313" key="9">
    <source>
        <dbReference type="EMBL" id="TLQ01111.1"/>
    </source>
</evidence>
<dbReference type="PANTHER" id="PTHR42715:SF10">
    <property type="entry name" value="BETA-GLUCOSIDASE"/>
    <property type="match status" value="1"/>
</dbReference>
<sequence>MTPHAKGEPPTGRPQPPVRTLEDKAHLVTGSGFWQAGLPDGPQVILTDGPHGLRKQGAESDHLGAARSVPATCFPPAAALGSSFDTALAERVGQALGTEAAAQDVAVLLGPGMNIKRSPLCGRNFEYFSEDPQHTAALAGAMVRGIQSTGTSACLKHFAANNQEYDRMRVSAEVDERTLREIYLRAFEDVVRFTQPEWVMSSYNKINGVYASENHWLLTEVLRDEWGFEGLVVSDWYAVADRVEALKAGLDLEMPTTGDRSPDRVIAAVANGELDEEILNRCAARLENYLSSRPTGRGFQFGELQQIEHHQLAKEAALKSVVLLKNEDHALPLEASASVAVIGEFARSPRYQGAGSSRVNPTVVDPALAHIEEICTGLVSFAPGFTTSAEPDGPELLAEAVETAAQADAVVVFLGLPEAAESEGYDREHLNLPERQLRVLQAVREVHSRVVVVLSAGGVVTLPFYADVAAILDGGLLGQAGGSATADLLFGKQSHSGRLTETIPHRLEDVPSYLHFPGDQGRVSYGEGLYVGYRGFDAQKTDVLLPFGHGLSYTSFDYTSLEVAETDTGVEVKVQVTNTGPRQGREVVQVYVGKPDSSVARAPQELKGFASVELEPGETTTAVVDVRRQELAYWNIARHGWVIESGTYVVKVGASSRDIRVQRQLWIEGENAIGPLTGESTLGDALAHPAVGDDVHNNLMVSANNKHSSSLFSAEGLIRMMSSFPLNRLPLFPKSGMTDDDVESIIARTQPSGTPNPQPKTQ</sequence>
<evidence type="ECO:0000256" key="7">
    <source>
        <dbReference type="SAM" id="MobiDB-lite"/>
    </source>
</evidence>